<sequence length="151" mass="15949">MDAVRIIAASRRGLAEASTVHEVVVEAWQAQALAEAVGSHLAIFGPYEVRSRARGLGDAGGRFSGGLLCPVTGGGGLRAARLTEVRDVRAALTGLSGLLREVCEVLVGVVCTADEEGVYWTCVEVMDSADESRDRIAGILEILEVRDRDLA</sequence>
<proteinExistence type="predicted"/>
<name>A0ABV2Z4Q3_9ACTN</name>
<protein>
    <submittedName>
        <fullName evidence="1">DUF6099 family protein</fullName>
    </submittedName>
</protein>
<gene>
    <name evidence="1" type="ORF">AB0E61_23115</name>
</gene>
<evidence type="ECO:0000313" key="2">
    <source>
        <dbReference type="Proteomes" id="UP001550853"/>
    </source>
</evidence>
<evidence type="ECO:0000313" key="1">
    <source>
        <dbReference type="EMBL" id="MEU3712971.1"/>
    </source>
</evidence>
<dbReference type="InterPro" id="IPR046081">
    <property type="entry name" value="DUF6099"/>
</dbReference>
<keyword evidence="2" id="KW-1185">Reference proteome</keyword>
<dbReference type="Pfam" id="PF19594">
    <property type="entry name" value="DUF6099"/>
    <property type="match status" value="1"/>
</dbReference>
<comment type="caution">
    <text evidence="1">The sequence shown here is derived from an EMBL/GenBank/DDBJ whole genome shotgun (WGS) entry which is preliminary data.</text>
</comment>
<dbReference type="Proteomes" id="UP001550853">
    <property type="component" value="Unassembled WGS sequence"/>
</dbReference>
<reference evidence="1 2" key="1">
    <citation type="submission" date="2024-06" db="EMBL/GenBank/DDBJ databases">
        <title>The Natural Products Discovery Center: Release of the First 8490 Sequenced Strains for Exploring Actinobacteria Biosynthetic Diversity.</title>
        <authorList>
            <person name="Kalkreuter E."/>
            <person name="Kautsar S.A."/>
            <person name="Yang D."/>
            <person name="Bader C.D."/>
            <person name="Teijaro C.N."/>
            <person name="Fluegel L."/>
            <person name="Davis C.M."/>
            <person name="Simpson J.R."/>
            <person name="Lauterbach L."/>
            <person name="Steele A.D."/>
            <person name="Gui C."/>
            <person name="Meng S."/>
            <person name="Li G."/>
            <person name="Viehrig K."/>
            <person name="Ye F."/>
            <person name="Su P."/>
            <person name="Kiefer A.F."/>
            <person name="Nichols A."/>
            <person name="Cepeda A.J."/>
            <person name="Yan W."/>
            <person name="Fan B."/>
            <person name="Jiang Y."/>
            <person name="Adhikari A."/>
            <person name="Zheng C.-J."/>
            <person name="Schuster L."/>
            <person name="Cowan T.M."/>
            <person name="Smanski M.J."/>
            <person name="Chevrette M.G."/>
            <person name="De Carvalho L.P.S."/>
            <person name="Shen B."/>
        </authorList>
    </citation>
    <scope>NUCLEOTIDE SEQUENCE [LARGE SCALE GENOMIC DNA]</scope>
    <source>
        <strain evidence="1 2">NPDC033039</strain>
    </source>
</reference>
<dbReference type="RefSeq" id="WP_030279884.1">
    <property type="nucleotide sequence ID" value="NZ_JBEZVI010000021.1"/>
</dbReference>
<dbReference type="EMBL" id="JBEZVI010000021">
    <property type="protein sequence ID" value="MEU3712971.1"/>
    <property type="molecule type" value="Genomic_DNA"/>
</dbReference>
<accession>A0ABV2Z4Q3</accession>
<organism evidence="1 2">
    <name type="scientific">Streptomyces catenulae</name>
    <dbReference type="NCBI Taxonomy" id="66875"/>
    <lineage>
        <taxon>Bacteria</taxon>
        <taxon>Bacillati</taxon>
        <taxon>Actinomycetota</taxon>
        <taxon>Actinomycetes</taxon>
        <taxon>Kitasatosporales</taxon>
        <taxon>Streptomycetaceae</taxon>
        <taxon>Streptomyces</taxon>
    </lineage>
</organism>